<feature type="transmembrane region" description="Helical" evidence="5">
    <location>
        <begin position="59"/>
        <end position="80"/>
    </location>
</feature>
<name>A0A8X6TEG0_NEPPI</name>
<evidence type="ECO:0000256" key="2">
    <source>
        <dbReference type="ARBA" id="ARBA00022692"/>
    </source>
</evidence>
<keyword evidence="7" id="KW-1185">Reference proteome</keyword>
<evidence type="ECO:0000313" key="7">
    <source>
        <dbReference type="Proteomes" id="UP000887013"/>
    </source>
</evidence>
<reference evidence="6" key="1">
    <citation type="submission" date="2020-08" db="EMBL/GenBank/DDBJ databases">
        <title>Multicomponent nature underlies the extraordinary mechanical properties of spider dragline silk.</title>
        <authorList>
            <person name="Kono N."/>
            <person name="Nakamura H."/>
            <person name="Mori M."/>
            <person name="Yoshida Y."/>
            <person name="Ohtoshi R."/>
            <person name="Malay A.D."/>
            <person name="Moran D.A.P."/>
            <person name="Tomita M."/>
            <person name="Numata K."/>
            <person name="Arakawa K."/>
        </authorList>
    </citation>
    <scope>NUCLEOTIDE SEQUENCE</scope>
</reference>
<dbReference type="SUPFAM" id="SSF48652">
    <property type="entry name" value="Tetraspanin"/>
    <property type="match status" value="2"/>
</dbReference>
<comment type="subcellular location">
    <subcellularLocation>
        <location evidence="1">Membrane</location>
        <topology evidence="1">Multi-pass membrane protein</topology>
    </subcellularLocation>
</comment>
<dbReference type="FunFam" id="1.10.1450.10:FF:000029">
    <property type="entry name" value="Tetraspanin"/>
    <property type="match status" value="1"/>
</dbReference>
<dbReference type="Proteomes" id="UP000887013">
    <property type="component" value="Unassembled WGS sequence"/>
</dbReference>
<dbReference type="OrthoDB" id="9972904at2759"/>
<proteinExistence type="predicted"/>
<dbReference type="PANTHER" id="PTHR19282:SF252">
    <property type="entry name" value="TETRASPANIN"/>
    <property type="match status" value="1"/>
</dbReference>
<evidence type="ECO:0000313" key="6">
    <source>
        <dbReference type="EMBL" id="GFT01816.1"/>
    </source>
</evidence>
<dbReference type="AlphaFoldDB" id="A0A8X6TEG0"/>
<keyword evidence="2 5" id="KW-0812">Transmembrane</keyword>
<protein>
    <submittedName>
        <fullName evidence="6">Tetraspanin-7</fullName>
    </submittedName>
</protein>
<feature type="transmembrane region" description="Helical" evidence="5">
    <location>
        <begin position="16"/>
        <end position="39"/>
    </location>
</feature>
<evidence type="ECO:0000256" key="3">
    <source>
        <dbReference type="ARBA" id="ARBA00022989"/>
    </source>
</evidence>
<keyword evidence="4 5" id="KW-0472">Membrane</keyword>
<dbReference type="Gene3D" id="1.10.1450.10">
    <property type="entry name" value="Tetraspanin"/>
    <property type="match status" value="2"/>
</dbReference>
<evidence type="ECO:0000256" key="5">
    <source>
        <dbReference type="SAM" id="Phobius"/>
    </source>
</evidence>
<keyword evidence="3 5" id="KW-1133">Transmembrane helix</keyword>
<dbReference type="InterPro" id="IPR008952">
    <property type="entry name" value="Tetraspanin_EC2_sf"/>
</dbReference>
<feature type="transmembrane region" description="Helical" evidence="5">
    <location>
        <begin position="87"/>
        <end position="111"/>
    </location>
</feature>
<dbReference type="GO" id="GO:0005886">
    <property type="term" value="C:plasma membrane"/>
    <property type="evidence" value="ECO:0007669"/>
    <property type="project" value="TreeGrafter"/>
</dbReference>
<dbReference type="PANTHER" id="PTHR19282">
    <property type="entry name" value="TETRASPANIN"/>
    <property type="match status" value="1"/>
</dbReference>
<evidence type="ECO:0000256" key="1">
    <source>
        <dbReference type="ARBA" id="ARBA00004141"/>
    </source>
</evidence>
<accession>A0A8X6TEG0</accession>
<evidence type="ECO:0000256" key="4">
    <source>
        <dbReference type="ARBA" id="ARBA00023136"/>
    </source>
</evidence>
<dbReference type="PRINTS" id="PR00259">
    <property type="entry name" value="TMFOUR"/>
</dbReference>
<organism evidence="6 7">
    <name type="scientific">Nephila pilipes</name>
    <name type="common">Giant wood spider</name>
    <name type="synonym">Nephila maculata</name>
    <dbReference type="NCBI Taxonomy" id="299642"/>
    <lineage>
        <taxon>Eukaryota</taxon>
        <taxon>Metazoa</taxon>
        <taxon>Ecdysozoa</taxon>
        <taxon>Arthropoda</taxon>
        <taxon>Chelicerata</taxon>
        <taxon>Arachnida</taxon>
        <taxon>Araneae</taxon>
        <taxon>Araneomorphae</taxon>
        <taxon>Entelegynae</taxon>
        <taxon>Araneoidea</taxon>
        <taxon>Nephilidae</taxon>
        <taxon>Nephila</taxon>
    </lineage>
</organism>
<dbReference type="EMBL" id="BMAW01007012">
    <property type="protein sequence ID" value="GFT01816.1"/>
    <property type="molecule type" value="Genomic_DNA"/>
</dbReference>
<dbReference type="Pfam" id="PF00335">
    <property type="entry name" value="Tetraspanin"/>
    <property type="match status" value="2"/>
</dbReference>
<dbReference type="InterPro" id="IPR018499">
    <property type="entry name" value="Tetraspanin/Peripherin"/>
</dbReference>
<sequence length="344" mass="38990">MTRRLQTVAAVTCMKLLLLIFNVIFWVAGVILLFVGLWMKISLHYLFELSDEYNEIIPYVFIGTGALILIVGFFACCCTVKGQPALLYILAVFLSIVFVCELTAGISAYVYRGKIQEGFQSGLNNSITLYGNGRMRDRDIDMVQKYLKCCGVQDYLDWYSKWNNHSVPESCCQDRVNCHFSPVEDTSEIYTELAVFLSIVFVCELTAGISAYVYRGKIQEGFQSGLNNSITLYGNGRMRDRDIDMVQKYLKCCGVQDYLDWYSKWNNHSVPESCCQDRVNCHFSPVEDTSEIYTEGCYVKVVDFVNSNLGALLGGALALAGFQLIEHKRSGQEFTILFLLNILF</sequence>
<comment type="caution">
    <text evidence="6">The sequence shown here is derived from an EMBL/GenBank/DDBJ whole genome shotgun (WGS) entry which is preliminary data.</text>
</comment>
<gene>
    <name evidence="6" type="primary">Tspan7</name>
    <name evidence="6" type="ORF">NPIL_624801</name>
</gene>